<keyword evidence="3" id="KW-0121">Carboxypeptidase</keyword>
<keyword evidence="3" id="KW-0645">Protease</keyword>
<dbReference type="Proteomes" id="UP000281813">
    <property type="component" value="Unassembled WGS sequence"/>
</dbReference>
<evidence type="ECO:0000313" key="3">
    <source>
        <dbReference type="EMBL" id="RKQ15196.1"/>
    </source>
</evidence>
<dbReference type="GO" id="GO:0006508">
    <property type="term" value="P:proteolysis"/>
    <property type="evidence" value="ECO:0007669"/>
    <property type="project" value="InterPro"/>
</dbReference>
<name>A0A494YY91_9BACI</name>
<evidence type="ECO:0000256" key="1">
    <source>
        <dbReference type="ARBA" id="ARBA00006096"/>
    </source>
</evidence>
<dbReference type="OrthoDB" id="9802627at2"/>
<organism evidence="3 4">
    <name type="scientific">Oceanobacillus bengalensis</name>
    <dbReference type="NCBI Taxonomy" id="1435466"/>
    <lineage>
        <taxon>Bacteria</taxon>
        <taxon>Bacillati</taxon>
        <taxon>Bacillota</taxon>
        <taxon>Bacilli</taxon>
        <taxon>Bacillales</taxon>
        <taxon>Bacillaceae</taxon>
        <taxon>Oceanobacillus</taxon>
    </lineage>
</organism>
<keyword evidence="4" id="KW-1185">Reference proteome</keyword>
<evidence type="ECO:0000313" key="4">
    <source>
        <dbReference type="Proteomes" id="UP000281813"/>
    </source>
</evidence>
<dbReference type="AlphaFoldDB" id="A0A494YY91"/>
<comment type="similarity">
    <text evidence="1">Belongs to the peptidase S13 family.</text>
</comment>
<reference evidence="3 4" key="1">
    <citation type="journal article" date="2015" name="Antonie Van Leeuwenhoek">
        <title>Oceanobacillus bengalensis sp. nov., a bacterium isolated from seawater of the Bay of Bengal.</title>
        <authorList>
            <person name="Yongchang O."/>
            <person name="Xiang W."/>
            <person name="Wang G."/>
        </authorList>
    </citation>
    <scope>NUCLEOTIDE SEQUENCE [LARGE SCALE GENOMIC DNA]</scope>
    <source>
        <strain evidence="3 4">MCCC 1K00260</strain>
    </source>
</reference>
<dbReference type="EC" id="3.4.16.4" evidence="3"/>
<sequence length="521" mass="56894">MLKKVEKKMFNRNYIFPILLLVPLIIFIVLSMGNSEHDTLLTSPQVDELKSTIVNAEETTTSTLEDKLDKIVNDERLKGAMIGISVRKADTGEEIYHNHGDTRLHPASNMKILTVAAALDTLGPEYRFITEVLTDGEINGNALNGNLYIKGKGDPTLLNEDLNQLAGDLRDQGIEAIEGNLIGDDSWYDAIRLSQDLNWSDEPYYTGAQVSALTLSPNSDYDTGTVIVEVYPGNETAIDAQIKVIPNTDYVKVINKTETVAAGGSRDISIEREHGTNNIVVEGTIPLDGNMYRSWASVWEPTKYVLDVFKTALKENGISVKGVKTGVTPDGAELLTSRKSIPLKEIVIPFMKLSNNGLGEVLTKEMGKVVHGEGSWDKGLEVIRDVAATLNVDPNTILLRDGSGMSHKTYIPASEITSLLHTVQGKEWHPVFESSLPVAGNLERLVGGTLRNRMTFPPLAGNVVAKTGTLTGVLTLSGYVTTVNGEKLIFSILNNNHIIDNAEVAALQDEMVTILATHEFK</sequence>
<keyword evidence="2 3" id="KW-0378">Hydrolase</keyword>
<dbReference type="PANTHER" id="PTHR30023:SF0">
    <property type="entry name" value="PENICILLIN-SENSITIVE CARBOXYPEPTIDASE A"/>
    <property type="match status" value="1"/>
</dbReference>
<dbReference type="NCBIfam" id="TIGR00666">
    <property type="entry name" value="PBP4"/>
    <property type="match status" value="1"/>
</dbReference>
<protein>
    <submittedName>
        <fullName evidence="3">D-alanyl-D-alanine carboxypeptidase/D-alanyl-D-alanine-endopeptidase</fullName>
        <ecNumber evidence="3">3.4.16.4</ecNumber>
    </submittedName>
</protein>
<dbReference type="InterPro" id="IPR012338">
    <property type="entry name" value="Beta-lactam/transpept-like"/>
</dbReference>
<dbReference type="GO" id="GO:0009002">
    <property type="term" value="F:serine-type D-Ala-D-Ala carboxypeptidase activity"/>
    <property type="evidence" value="ECO:0007669"/>
    <property type="project" value="UniProtKB-EC"/>
</dbReference>
<dbReference type="Gene3D" id="3.40.710.10">
    <property type="entry name" value="DD-peptidase/beta-lactamase superfamily"/>
    <property type="match status" value="2"/>
</dbReference>
<dbReference type="EMBL" id="RBZO01000015">
    <property type="protein sequence ID" value="RKQ15196.1"/>
    <property type="molecule type" value="Genomic_DNA"/>
</dbReference>
<evidence type="ECO:0000256" key="2">
    <source>
        <dbReference type="ARBA" id="ARBA00022801"/>
    </source>
</evidence>
<comment type="caution">
    <text evidence="3">The sequence shown here is derived from an EMBL/GenBank/DDBJ whole genome shotgun (WGS) entry which is preliminary data.</text>
</comment>
<gene>
    <name evidence="3" type="primary">dacB</name>
    <name evidence="3" type="ORF">D8M05_10710</name>
</gene>
<accession>A0A494YY91</accession>
<dbReference type="Gene3D" id="3.50.80.20">
    <property type="entry name" value="D-Ala-D-Ala carboxypeptidase C, peptidase S13"/>
    <property type="match status" value="1"/>
</dbReference>
<dbReference type="Pfam" id="PF02113">
    <property type="entry name" value="Peptidase_S13"/>
    <property type="match status" value="1"/>
</dbReference>
<dbReference type="PANTHER" id="PTHR30023">
    <property type="entry name" value="D-ALANYL-D-ALANINE CARBOXYPEPTIDASE"/>
    <property type="match status" value="1"/>
</dbReference>
<dbReference type="PRINTS" id="PR00922">
    <property type="entry name" value="DADACBPTASE3"/>
</dbReference>
<proteinExistence type="inferred from homology"/>
<dbReference type="GO" id="GO:0000270">
    <property type="term" value="P:peptidoglycan metabolic process"/>
    <property type="evidence" value="ECO:0007669"/>
    <property type="project" value="TreeGrafter"/>
</dbReference>
<dbReference type="InterPro" id="IPR000667">
    <property type="entry name" value="Peptidase_S13"/>
</dbReference>
<dbReference type="SUPFAM" id="SSF56601">
    <property type="entry name" value="beta-lactamase/transpeptidase-like"/>
    <property type="match status" value="1"/>
</dbReference>